<dbReference type="AlphaFoldDB" id="A0A383BFI2"/>
<reference evidence="1" key="1">
    <citation type="submission" date="2018-05" db="EMBL/GenBank/DDBJ databases">
        <authorList>
            <person name="Lanie J.A."/>
            <person name="Ng W.-L."/>
            <person name="Kazmierczak K.M."/>
            <person name="Andrzejewski T.M."/>
            <person name="Davidsen T.M."/>
            <person name="Wayne K.J."/>
            <person name="Tettelin H."/>
            <person name="Glass J.I."/>
            <person name="Rusch D."/>
            <person name="Podicherti R."/>
            <person name="Tsui H.-C.T."/>
            <person name="Winkler M.E."/>
        </authorList>
    </citation>
    <scope>NUCLEOTIDE SEQUENCE</scope>
</reference>
<protein>
    <submittedName>
        <fullName evidence="1">Uncharacterized protein</fullName>
    </submittedName>
</protein>
<name>A0A383BFI2_9ZZZZ</name>
<evidence type="ECO:0000313" key="1">
    <source>
        <dbReference type="EMBL" id="SVE18634.1"/>
    </source>
</evidence>
<gene>
    <name evidence="1" type="ORF">METZ01_LOCUS471488</name>
</gene>
<accession>A0A383BFI2</accession>
<dbReference type="EMBL" id="UINC01199960">
    <property type="protein sequence ID" value="SVE18634.1"/>
    <property type="molecule type" value="Genomic_DNA"/>
</dbReference>
<organism evidence="1">
    <name type="scientific">marine metagenome</name>
    <dbReference type="NCBI Taxonomy" id="408172"/>
    <lineage>
        <taxon>unclassified sequences</taxon>
        <taxon>metagenomes</taxon>
        <taxon>ecological metagenomes</taxon>
    </lineage>
</organism>
<sequence length="49" mass="5484">MFSAKEPTAAFIDQAAFDPAETTTETVDPESTDFETVMLASFDDLEYTW</sequence>
<proteinExistence type="predicted"/>